<name>A0AAD7MLK4_9AGAR</name>
<dbReference type="EMBL" id="JARKIB010000213">
    <property type="protein sequence ID" value="KAJ7723167.1"/>
    <property type="molecule type" value="Genomic_DNA"/>
</dbReference>
<proteinExistence type="predicted"/>
<accession>A0AAD7MLK4</accession>
<organism evidence="1 2">
    <name type="scientific">Mycena metata</name>
    <dbReference type="NCBI Taxonomy" id="1033252"/>
    <lineage>
        <taxon>Eukaryota</taxon>
        <taxon>Fungi</taxon>
        <taxon>Dikarya</taxon>
        <taxon>Basidiomycota</taxon>
        <taxon>Agaricomycotina</taxon>
        <taxon>Agaricomycetes</taxon>
        <taxon>Agaricomycetidae</taxon>
        <taxon>Agaricales</taxon>
        <taxon>Marasmiineae</taxon>
        <taxon>Mycenaceae</taxon>
        <taxon>Mycena</taxon>
    </lineage>
</organism>
<dbReference type="Proteomes" id="UP001215598">
    <property type="component" value="Unassembled WGS sequence"/>
</dbReference>
<reference evidence="1" key="1">
    <citation type="submission" date="2023-03" db="EMBL/GenBank/DDBJ databases">
        <title>Massive genome expansion in bonnet fungi (Mycena s.s.) driven by repeated elements and novel gene families across ecological guilds.</title>
        <authorList>
            <consortium name="Lawrence Berkeley National Laboratory"/>
            <person name="Harder C.B."/>
            <person name="Miyauchi S."/>
            <person name="Viragh M."/>
            <person name="Kuo A."/>
            <person name="Thoen E."/>
            <person name="Andreopoulos B."/>
            <person name="Lu D."/>
            <person name="Skrede I."/>
            <person name="Drula E."/>
            <person name="Henrissat B."/>
            <person name="Morin E."/>
            <person name="Kohler A."/>
            <person name="Barry K."/>
            <person name="LaButti K."/>
            <person name="Morin E."/>
            <person name="Salamov A."/>
            <person name="Lipzen A."/>
            <person name="Mereny Z."/>
            <person name="Hegedus B."/>
            <person name="Baldrian P."/>
            <person name="Stursova M."/>
            <person name="Weitz H."/>
            <person name="Taylor A."/>
            <person name="Grigoriev I.V."/>
            <person name="Nagy L.G."/>
            <person name="Martin F."/>
            <person name="Kauserud H."/>
        </authorList>
    </citation>
    <scope>NUCLEOTIDE SEQUENCE</scope>
    <source>
        <strain evidence="1">CBHHK182m</strain>
    </source>
</reference>
<keyword evidence="2" id="KW-1185">Reference proteome</keyword>
<evidence type="ECO:0000313" key="2">
    <source>
        <dbReference type="Proteomes" id="UP001215598"/>
    </source>
</evidence>
<protein>
    <submittedName>
        <fullName evidence="1">Uncharacterized protein</fullName>
    </submittedName>
</protein>
<gene>
    <name evidence="1" type="ORF">B0H16DRAFT_1788098</name>
</gene>
<dbReference type="AlphaFoldDB" id="A0AAD7MLK4"/>
<comment type="caution">
    <text evidence="1">The sequence shown here is derived from an EMBL/GenBank/DDBJ whole genome shotgun (WGS) entry which is preliminary data.</text>
</comment>
<evidence type="ECO:0000313" key="1">
    <source>
        <dbReference type="EMBL" id="KAJ7723167.1"/>
    </source>
</evidence>
<sequence>MSKFCPRSSLPLSQNICIQSATGQSSQLFPKQKQYSQIGHTAVSGFLSMDSISPDARTYLDDFLRPNHISKTVNTITKQQTITAKVNAGPNPSGGITPKWIVECEPGHEFKNKDDYYEELNFSYMNTDLHPVAFVTRNQTMLWLSNGSLKSKGIGIIVLTSLITYVYETEVPPTDRALPPPPGNPLALAIGVLPDTAEPRFLKQILNRVTKSPKVQREGPLAADIKTLPLYEFTSRGWDATRNEWRMPIYPSLSHCLRQAVKNSTLRTWNLKVVGLEPDTAIKGKQRDPGQIVRPMDKDKDVNTTVEESKAALPFVGNSDKVDILVHNEFGKLWLDLDGKVIVRQEQQGNPFAAVLKCGVQTKEPIGTASSPQNKRLSTSALFFILGGLLKVARQITSHKPPRWKAEH</sequence>